<dbReference type="HOGENOM" id="CLU_007764_2_0_6"/>
<protein>
    <recommendedName>
        <fullName evidence="10">DNA ligase</fullName>
        <ecNumber evidence="10">6.5.1.2</ecNumber>
    </recommendedName>
    <alternativeName>
        <fullName evidence="10">Polydeoxyribonucleotide synthase [NAD(+)]</fullName>
    </alternativeName>
</protein>
<organism evidence="12 13">
    <name type="scientific">Acidithiobacillus ferrooxidans (strain ATCC 23270 / DSM 14882 / CIP 104768 / NCIMB 8455)</name>
    <name type="common">Ferrobacillus ferrooxidans (strain ATCC 23270)</name>
    <dbReference type="NCBI Taxonomy" id="243159"/>
    <lineage>
        <taxon>Bacteria</taxon>
        <taxon>Pseudomonadati</taxon>
        <taxon>Pseudomonadota</taxon>
        <taxon>Acidithiobacillia</taxon>
        <taxon>Acidithiobacillales</taxon>
        <taxon>Acidithiobacillaceae</taxon>
        <taxon>Acidithiobacillus</taxon>
    </lineage>
</organism>
<evidence type="ECO:0000313" key="12">
    <source>
        <dbReference type="EMBL" id="ACK80372.1"/>
    </source>
</evidence>
<dbReference type="Gene3D" id="1.10.150.20">
    <property type="entry name" value="5' to 3' exonuclease, C-terminal subdomain"/>
    <property type="match status" value="1"/>
</dbReference>
<keyword evidence="3 10" id="KW-0235">DNA replication</keyword>
<dbReference type="GeneID" id="65280503"/>
<dbReference type="Gene3D" id="1.10.287.610">
    <property type="entry name" value="Helix hairpin bin"/>
    <property type="match status" value="1"/>
</dbReference>
<feature type="binding site" evidence="10">
    <location>
        <begin position="67"/>
        <end position="68"/>
    </location>
    <ligand>
        <name>NAD(+)</name>
        <dbReference type="ChEBI" id="CHEBI:57540"/>
    </ligand>
</feature>
<dbReference type="SUPFAM" id="SSF47781">
    <property type="entry name" value="RuvA domain 2-like"/>
    <property type="match status" value="1"/>
</dbReference>
<evidence type="ECO:0000256" key="10">
    <source>
        <dbReference type="HAMAP-Rule" id="MF_01588"/>
    </source>
</evidence>
<comment type="cofactor">
    <cofactor evidence="10">
        <name>Mg(2+)</name>
        <dbReference type="ChEBI" id="CHEBI:18420"/>
    </cofactor>
    <cofactor evidence="10">
        <name>Mn(2+)</name>
        <dbReference type="ChEBI" id="CHEBI:29035"/>
    </cofactor>
</comment>
<keyword evidence="5 10" id="KW-0227">DNA damage</keyword>
<dbReference type="Pfam" id="PF00533">
    <property type="entry name" value="BRCT"/>
    <property type="match status" value="1"/>
</dbReference>
<dbReference type="KEGG" id="afr:AFE_1230"/>
<feature type="binding site" evidence="10">
    <location>
        <position position="355"/>
    </location>
    <ligand>
        <name>Zn(2+)</name>
        <dbReference type="ChEBI" id="CHEBI:29105"/>
    </ligand>
</feature>
<feature type="binding site" evidence="10">
    <location>
        <position position="151"/>
    </location>
    <ligand>
        <name>NAD(+)</name>
        <dbReference type="ChEBI" id="CHEBI:57540"/>
    </ligand>
</feature>
<dbReference type="GO" id="GO:0003911">
    <property type="term" value="F:DNA ligase (NAD+) activity"/>
    <property type="evidence" value="ECO:0007669"/>
    <property type="project" value="UniProtKB-UniRule"/>
</dbReference>
<dbReference type="PIRSF" id="PIRSF001604">
    <property type="entry name" value="LigA"/>
    <property type="match status" value="1"/>
</dbReference>
<evidence type="ECO:0000256" key="5">
    <source>
        <dbReference type="ARBA" id="ARBA00022763"/>
    </source>
</evidence>
<dbReference type="GO" id="GO:0046872">
    <property type="term" value="F:metal ion binding"/>
    <property type="evidence" value="ECO:0007669"/>
    <property type="project" value="UniProtKB-KW"/>
</dbReference>
<accession>B7J8R2</accession>
<dbReference type="PROSITE" id="PS50172">
    <property type="entry name" value="BRCT"/>
    <property type="match status" value="1"/>
</dbReference>
<dbReference type="CDD" id="cd17748">
    <property type="entry name" value="BRCT_DNA_ligase_like"/>
    <property type="match status" value="1"/>
</dbReference>
<proteinExistence type="inferred from homology"/>
<keyword evidence="13" id="KW-1185">Reference proteome</keyword>
<dbReference type="AlphaFoldDB" id="B7J8R2"/>
<dbReference type="InterPro" id="IPR010994">
    <property type="entry name" value="RuvA_2-like"/>
</dbReference>
<dbReference type="InterPro" id="IPR013839">
    <property type="entry name" value="DNAligase_adenylation"/>
</dbReference>
<feature type="domain" description="BRCT" evidence="11">
    <location>
        <begin position="536"/>
        <end position="598"/>
    </location>
</feature>
<evidence type="ECO:0000256" key="3">
    <source>
        <dbReference type="ARBA" id="ARBA00022705"/>
    </source>
</evidence>
<dbReference type="EC" id="6.5.1.2" evidence="10"/>
<dbReference type="SUPFAM" id="SSF56091">
    <property type="entry name" value="DNA ligase/mRNA capping enzyme, catalytic domain"/>
    <property type="match status" value="1"/>
</dbReference>
<dbReference type="InterPro" id="IPR001679">
    <property type="entry name" value="DNA_ligase"/>
</dbReference>
<dbReference type="HAMAP" id="MF_01588">
    <property type="entry name" value="DNA_ligase_A"/>
    <property type="match status" value="1"/>
</dbReference>
<evidence type="ECO:0000256" key="8">
    <source>
        <dbReference type="ARBA" id="ARBA00023204"/>
    </source>
</evidence>
<evidence type="ECO:0000256" key="9">
    <source>
        <dbReference type="ARBA" id="ARBA00034005"/>
    </source>
</evidence>
<dbReference type="GO" id="GO:0006281">
    <property type="term" value="P:DNA repair"/>
    <property type="evidence" value="ECO:0007669"/>
    <property type="project" value="UniProtKB-KW"/>
</dbReference>
<reference evidence="12 13" key="1">
    <citation type="journal article" date="2008" name="BMC Genomics">
        <title>Acidithiobacillus ferrooxidans metabolism: from genome sequence to industrial applications.</title>
        <authorList>
            <person name="Valdes J."/>
            <person name="Pedroso I."/>
            <person name="Quatrini R."/>
            <person name="Dodson R.J."/>
            <person name="Tettelin H."/>
            <person name="Blake R.II."/>
            <person name="Eisen J.A."/>
            <person name="Holmes D.S."/>
        </authorList>
    </citation>
    <scope>NUCLEOTIDE SEQUENCE [LARGE SCALE GENOMIC DNA]</scope>
    <source>
        <strain evidence="13">ATCC 23270 / DSM 14882 / CIP 104768 / NCIMB 8455</strain>
    </source>
</reference>
<feature type="binding site" evidence="10">
    <location>
        <position position="264"/>
    </location>
    <ligand>
        <name>NAD(+)</name>
        <dbReference type="ChEBI" id="CHEBI:57540"/>
    </ligand>
</feature>
<comment type="catalytic activity">
    <reaction evidence="9 10">
        <text>NAD(+) + (deoxyribonucleotide)n-3'-hydroxyl + 5'-phospho-(deoxyribonucleotide)m = (deoxyribonucleotide)n+m + AMP + beta-nicotinamide D-nucleotide.</text>
        <dbReference type="EC" id="6.5.1.2"/>
    </reaction>
</comment>
<keyword evidence="10" id="KW-0460">Magnesium</keyword>
<sequence>MSLVHKLEEANAAYRAGAPIMSDAEYDALVERLRREQPDHPYLQTVEPEPENIFGGAKVRHHAPMLSTEKAYTESDLIRYFSAVTRQAARLGMDEVIYAMTAKLDGLAGSRDRAHGVDLATRGNGLQGEDIGKAFARGLKIVGADVDGPGEIVMPKDFFEEHLVPLGFKHPRNFMVGFVGADTEKDHHRLVKESGMAHFVPYANLPRFYADKDTILRDIAYISEDIRKNTPYDTDGIVIEVEEPELRAALGSTNHHHRWQIAYKTKGETAETTVTGVVWQTGRTGRITPVIEIDPVELSGATIRRATAHNFQKARKDGLGVGSRVTMIRSGEVIPFIMDVLSPAPLDVPTACPCCNGPVEEDGEYLTCVNPHCEAQAEGAISHFFKIMGTADGFGPKAVEKIVAAGITDILAVLDMTRADFEGMGFGPGQAENLEREMKRCMSTPVEDWRFLAAFGIRYLGRGDSKALLCAIGGLDALNGITPAQIMAIDGFAEKTALCIAHDLTWRWMEIEAVRDRMEAPLVSSAPAGDIGTLPLAGMSLVFTGTFSKDREVMETQAEALGAKVQSGVNGKTSVLVIGEKPGASKTTKAAALGTPVWTEAEYLLRIGG</sequence>
<dbReference type="InterPro" id="IPR004150">
    <property type="entry name" value="NAD_DNA_ligase_OB"/>
</dbReference>
<dbReference type="InterPro" id="IPR001357">
    <property type="entry name" value="BRCT_dom"/>
</dbReference>
<dbReference type="InterPro" id="IPR013840">
    <property type="entry name" value="DNAligase_N"/>
</dbReference>
<dbReference type="Gene3D" id="3.40.50.10190">
    <property type="entry name" value="BRCT domain"/>
    <property type="match status" value="1"/>
</dbReference>
<feature type="binding site" evidence="10">
    <location>
        <begin position="23"/>
        <end position="27"/>
    </location>
    <ligand>
        <name>NAD(+)</name>
        <dbReference type="ChEBI" id="CHEBI:57540"/>
    </ligand>
</feature>
<keyword evidence="10" id="KW-0464">Manganese</keyword>
<dbReference type="PaxDb" id="243159-AFE_1230"/>
<keyword evidence="6 10" id="KW-0862">Zinc</keyword>
<dbReference type="InterPro" id="IPR012340">
    <property type="entry name" value="NA-bd_OB-fold"/>
</dbReference>
<evidence type="ECO:0000256" key="7">
    <source>
        <dbReference type="ARBA" id="ARBA00023027"/>
    </source>
</evidence>
<comment type="function">
    <text evidence="1 10">DNA ligase that catalyzes the formation of phosphodiester linkages between 5'-phosphoryl and 3'-hydroxyl groups in double-stranded DNA using NAD as a coenzyme and as the energy source for the reaction. It is essential for DNA replication and repair of damaged DNA.</text>
</comment>
<evidence type="ECO:0000256" key="2">
    <source>
        <dbReference type="ARBA" id="ARBA00022598"/>
    </source>
</evidence>
<dbReference type="InterPro" id="IPR036420">
    <property type="entry name" value="BRCT_dom_sf"/>
</dbReference>
<keyword evidence="4 10" id="KW-0479">Metal-binding</keyword>
<dbReference type="Gene3D" id="3.30.470.30">
    <property type="entry name" value="DNA ligase/mRNA capping enzyme"/>
    <property type="match status" value="1"/>
</dbReference>
<dbReference type="Pfam" id="PF03120">
    <property type="entry name" value="OB_DNA_ligase"/>
    <property type="match status" value="1"/>
</dbReference>
<evidence type="ECO:0000256" key="6">
    <source>
        <dbReference type="ARBA" id="ARBA00022833"/>
    </source>
</evidence>
<feature type="binding site" evidence="10">
    <location>
        <position position="368"/>
    </location>
    <ligand>
        <name>Zn(2+)</name>
        <dbReference type="ChEBI" id="CHEBI:29105"/>
    </ligand>
</feature>
<dbReference type="Pfam" id="PF01653">
    <property type="entry name" value="DNA_ligase_aden"/>
    <property type="match status" value="2"/>
</dbReference>
<dbReference type="RefSeq" id="WP_012606902.1">
    <property type="nucleotide sequence ID" value="NC_011761.1"/>
</dbReference>
<evidence type="ECO:0000313" key="13">
    <source>
        <dbReference type="Proteomes" id="UP000001362"/>
    </source>
</evidence>
<feature type="active site" description="N6-AMP-lysine intermediate" evidence="10">
    <location>
        <position position="103"/>
    </location>
</feature>
<comment type="similarity">
    <text evidence="10">Belongs to the NAD-dependent DNA ligase family. LigA subfamily.</text>
</comment>
<evidence type="ECO:0000256" key="1">
    <source>
        <dbReference type="ARBA" id="ARBA00004067"/>
    </source>
</evidence>
<dbReference type="Gene3D" id="2.40.50.140">
    <property type="entry name" value="Nucleic acid-binding proteins"/>
    <property type="match status" value="1"/>
</dbReference>
<keyword evidence="2 10" id="KW-0436">Ligase</keyword>
<dbReference type="Proteomes" id="UP000001362">
    <property type="component" value="Chromosome"/>
</dbReference>
<evidence type="ECO:0000259" key="11">
    <source>
        <dbReference type="PROSITE" id="PS50172"/>
    </source>
</evidence>
<keyword evidence="8 10" id="KW-0234">DNA repair</keyword>
<feature type="binding site" evidence="10">
    <location>
        <position position="373"/>
    </location>
    <ligand>
        <name>Zn(2+)</name>
        <dbReference type="ChEBI" id="CHEBI:29105"/>
    </ligand>
</feature>
<dbReference type="GO" id="GO:0006260">
    <property type="term" value="P:DNA replication"/>
    <property type="evidence" value="ECO:0007669"/>
    <property type="project" value="UniProtKB-KW"/>
</dbReference>
<dbReference type="SUPFAM" id="SSF52113">
    <property type="entry name" value="BRCT domain"/>
    <property type="match status" value="1"/>
</dbReference>
<evidence type="ECO:0000256" key="4">
    <source>
        <dbReference type="ARBA" id="ARBA00022723"/>
    </source>
</evidence>
<dbReference type="SMART" id="SM00292">
    <property type="entry name" value="BRCT"/>
    <property type="match status" value="1"/>
</dbReference>
<keyword evidence="7 10" id="KW-0520">NAD</keyword>
<name>B7J8R2_ACIF2</name>
<dbReference type="eggNOG" id="COG0272">
    <property type="taxonomic scope" value="Bacteria"/>
</dbReference>
<dbReference type="EMBL" id="CP001219">
    <property type="protein sequence ID" value="ACK80372.1"/>
    <property type="molecule type" value="Genomic_DNA"/>
</dbReference>
<feature type="binding site" evidence="10">
    <location>
        <position position="122"/>
    </location>
    <ligand>
        <name>NAD(+)</name>
        <dbReference type="ChEBI" id="CHEBI:57540"/>
    </ligand>
</feature>
<dbReference type="SUPFAM" id="SSF50249">
    <property type="entry name" value="Nucleic acid-binding proteins"/>
    <property type="match status" value="1"/>
</dbReference>
<comment type="caution">
    <text evidence="10">Lacks conserved residue(s) required for the propagation of feature annotation.</text>
</comment>
<feature type="binding site" evidence="10">
    <location>
        <position position="352"/>
    </location>
    <ligand>
        <name>Zn(2+)</name>
        <dbReference type="ChEBI" id="CHEBI:29105"/>
    </ligand>
</feature>
<dbReference type="SMART" id="SM00532">
    <property type="entry name" value="LIGANc"/>
    <property type="match status" value="1"/>
</dbReference>
<dbReference type="STRING" id="243159.AFE_1230"/>
<gene>
    <name evidence="10" type="primary">ligA</name>
    <name evidence="12" type="ordered locus">AFE_1230</name>
</gene>